<dbReference type="AlphaFoldDB" id="A0A841BRH9"/>
<evidence type="ECO:0000259" key="5">
    <source>
        <dbReference type="PROSITE" id="PS51918"/>
    </source>
</evidence>
<organism evidence="6 7">
    <name type="scientific">Allocatelliglobosispora scoriae</name>
    <dbReference type="NCBI Taxonomy" id="643052"/>
    <lineage>
        <taxon>Bacteria</taxon>
        <taxon>Bacillati</taxon>
        <taxon>Actinomycetota</taxon>
        <taxon>Actinomycetes</taxon>
        <taxon>Micromonosporales</taxon>
        <taxon>Micromonosporaceae</taxon>
        <taxon>Allocatelliglobosispora</taxon>
    </lineage>
</organism>
<dbReference type="GO" id="GO:0051536">
    <property type="term" value="F:iron-sulfur cluster binding"/>
    <property type="evidence" value="ECO:0007669"/>
    <property type="project" value="UniProtKB-KW"/>
</dbReference>
<dbReference type="PANTHER" id="PTHR43273">
    <property type="entry name" value="ANAEROBIC SULFATASE-MATURATING ENZYME HOMOLOG ASLB-RELATED"/>
    <property type="match status" value="1"/>
</dbReference>
<feature type="domain" description="Radical SAM core" evidence="5">
    <location>
        <begin position="10"/>
        <end position="237"/>
    </location>
</feature>
<protein>
    <recommendedName>
        <fullName evidence="5">Radical SAM core domain-containing protein</fullName>
    </recommendedName>
</protein>
<name>A0A841BRH9_9ACTN</name>
<dbReference type="SFLD" id="SFLDG01386">
    <property type="entry name" value="main_SPASM_domain-containing"/>
    <property type="match status" value="1"/>
</dbReference>
<dbReference type="SFLD" id="SFLDS00029">
    <property type="entry name" value="Radical_SAM"/>
    <property type="match status" value="1"/>
</dbReference>
<evidence type="ECO:0000256" key="3">
    <source>
        <dbReference type="ARBA" id="ARBA00023004"/>
    </source>
</evidence>
<keyword evidence="7" id="KW-1185">Reference proteome</keyword>
<proteinExistence type="predicted"/>
<dbReference type="SFLD" id="SFLDG01067">
    <property type="entry name" value="SPASM/twitch_domain_containing"/>
    <property type="match status" value="1"/>
</dbReference>
<evidence type="ECO:0000256" key="2">
    <source>
        <dbReference type="ARBA" id="ARBA00022723"/>
    </source>
</evidence>
<dbReference type="PANTHER" id="PTHR43273:SF8">
    <property type="entry name" value="RADICAL SAM DOMAIN PROTEIN"/>
    <property type="match status" value="1"/>
</dbReference>
<accession>A0A841BRH9</accession>
<dbReference type="InterPro" id="IPR023867">
    <property type="entry name" value="Sulphatase_maturase_rSAM"/>
</dbReference>
<evidence type="ECO:0000256" key="1">
    <source>
        <dbReference type="ARBA" id="ARBA00022691"/>
    </source>
</evidence>
<dbReference type="InterPro" id="IPR058240">
    <property type="entry name" value="rSAM_sf"/>
</dbReference>
<sequence length="369" mass="40219">MAGLFTGMRGIAPAPSYVIMQPTSLCNLDCTYCYLPFRAENRRMTVEVAHAVAASVNIWAEQAERFSVVWHGGEPTAAGRDALAELMAPFRGVEHHVQTNATLIDDAWCDFIVEHGIRVGVSVDGPEELNAARVDRGARPAYPRIVEGIAALRRRGIPFAALCVVTRPRPGLAGPLYAYFRELGCYALGINVEEREGVNLRDNHHPPDDVRTFWAELTGAWRADPALELRDVEWAIRYAAALRDGTADAVLPRRIDPIPTIAYDGSVVLLSPELAGFTAPAYGDFASGNVLATPLTELVARATEAPWIAEYLTGVEACRTSCSYFGFCGGGHAANRYFEQGRFDTTVTEHCRNSKILLMDGVLDHAGNA</sequence>
<evidence type="ECO:0000313" key="6">
    <source>
        <dbReference type="EMBL" id="MBB5870844.1"/>
    </source>
</evidence>
<keyword evidence="1" id="KW-0949">S-adenosyl-L-methionine</keyword>
<dbReference type="GO" id="GO:0016491">
    <property type="term" value="F:oxidoreductase activity"/>
    <property type="evidence" value="ECO:0007669"/>
    <property type="project" value="InterPro"/>
</dbReference>
<dbReference type="Pfam" id="PF04055">
    <property type="entry name" value="Radical_SAM"/>
    <property type="match status" value="1"/>
</dbReference>
<dbReference type="Proteomes" id="UP000587527">
    <property type="component" value="Unassembled WGS sequence"/>
</dbReference>
<dbReference type="PROSITE" id="PS51918">
    <property type="entry name" value="RADICAL_SAM"/>
    <property type="match status" value="1"/>
</dbReference>
<evidence type="ECO:0000256" key="4">
    <source>
        <dbReference type="ARBA" id="ARBA00023014"/>
    </source>
</evidence>
<dbReference type="SFLD" id="SFLDG01072">
    <property type="entry name" value="dehydrogenase_like"/>
    <property type="match status" value="1"/>
</dbReference>
<dbReference type="InterPro" id="IPR007197">
    <property type="entry name" value="rSAM"/>
</dbReference>
<dbReference type="CDD" id="cd01335">
    <property type="entry name" value="Radical_SAM"/>
    <property type="match status" value="1"/>
</dbReference>
<comment type="caution">
    <text evidence="6">The sequence shown here is derived from an EMBL/GenBank/DDBJ whole genome shotgun (WGS) entry which is preliminary data.</text>
</comment>
<dbReference type="Gene3D" id="3.20.20.70">
    <property type="entry name" value="Aldolase class I"/>
    <property type="match status" value="1"/>
</dbReference>
<keyword evidence="2" id="KW-0479">Metal-binding</keyword>
<keyword evidence="4" id="KW-0411">Iron-sulfur</keyword>
<dbReference type="SMART" id="SM00729">
    <property type="entry name" value="Elp3"/>
    <property type="match status" value="1"/>
</dbReference>
<dbReference type="GO" id="GO:0046872">
    <property type="term" value="F:metal ion binding"/>
    <property type="evidence" value="ECO:0007669"/>
    <property type="project" value="UniProtKB-KW"/>
</dbReference>
<dbReference type="EMBL" id="JACHMN010000002">
    <property type="protein sequence ID" value="MBB5870844.1"/>
    <property type="molecule type" value="Genomic_DNA"/>
</dbReference>
<reference evidence="6 7" key="1">
    <citation type="submission" date="2020-08" db="EMBL/GenBank/DDBJ databases">
        <title>Sequencing the genomes of 1000 actinobacteria strains.</title>
        <authorList>
            <person name="Klenk H.-P."/>
        </authorList>
    </citation>
    <scope>NUCLEOTIDE SEQUENCE [LARGE SCALE GENOMIC DNA]</scope>
    <source>
        <strain evidence="6 7">DSM 45362</strain>
    </source>
</reference>
<evidence type="ECO:0000313" key="7">
    <source>
        <dbReference type="Proteomes" id="UP000587527"/>
    </source>
</evidence>
<dbReference type="InterPro" id="IPR006638">
    <property type="entry name" value="Elp3/MiaA/NifB-like_rSAM"/>
</dbReference>
<dbReference type="SUPFAM" id="SSF102114">
    <property type="entry name" value="Radical SAM enzymes"/>
    <property type="match status" value="1"/>
</dbReference>
<gene>
    <name evidence="6" type="ORF">F4553_004223</name>
</gene>
<dbReference type="InterPro" id="IPR013785">
    <property type="entry name" value="Aldolase_TIM"/>
</dbReference>
<keyword evidence="3" id="KW-0408">Iron</keyword>
<dbReference type="NCBIfam" id="NF041718">
    <property type="entry name" value="rSAM_phane_AMC"/>
    <property type="match status" value="1"/>
</dbReference>